<gene>
    <name evidence="1" type="ORF">FRACYDRAFT_185155</name>
</gene>
<reference evidence="1 2" key="1">
    <citation type="submission" date="2016-09" db="EMBL/GenBank/DDBJ databases">
        <title>Extensive genetic diversity and differential bi-allelic expression allows diatom success in the polar Southern Ocean.</title>
        <authorList>
            <consortium name="DOE Joint Genome Institute"/>
            <person name="Mock T."/>
            <person name="Otillar R.P."/>
            <person name="Strauss J."/>
            <person name="Dupont C."/>
            <person name="Frickenhaus S."/>
            <person name="Maumus F."/>
            <person name="Mcmullan M."/>
            <person name="Sanges R."/>
            <person name="Schmutz J."/>
            <person name="Toseland A."/>
            <person name="Valas R."/>
            <person name="Veluchamy A."/>
            <person name="Ward B.J."/>
            <person name="Allen A."/>
            <person name="Barry K."/>
            <person name="Falciatore A."/>
            <person name="Ferrante M."/>
            <person name="Fortunato A.E."/>
            <person name="Gloeckner G."/>
            <person name="Gruber A."/>
            <person name="Hipkin R."/>
            <person name="Janech M."/>
            <person name="Kroth P."/>
            <person name="Leese F."/>
            <person name="Lindquist E."/>
            <person name="Lyon B.R."/>
            <person name="Martin J."/>
            <person name="Mayer C."/>
            <person name="Parker M."/>
            <person name="Quesneville H."/>
            <person name="Raymond J."/>
            <person name="Uhlig C."/>
            <person name="Valentin K.U."/>
            <person name="Worden A.Z."/>
            <person name="Armbrust E.V."/>
            <person name="Bowler C."/>
            <person name="Green B."/>
            <person name="Moulton V."/>
            <person name="Van Oosterhout C."/>
            <person name="Grigoriev I."/>
        </authorList>
    </citation>
    <scope>NUCLEOTIDE SEQUENCE [LARGE SCALE GENOMIC DNA]</scope>
    <source>
        <strain evidence="1 2">CCMP1102</strain>
    </source>
</reference>
<feature type="non-terminal residue" evidence="1">
    <location>
        <position position="1"/>
    </location>
</feature>
<dbReference type="Proteomes" id="UP000095751">
    <property type="component" value="Unassembled WGS sequence"/>
</dbReference>
<protein>
    <recommendedName>
        <fullName evidence="3">Phytanoyl-CoA dioxygenase</fullName>
    </recommendedName>
</protein>
<evidence type="ECO:0000313" key="1">
    <source>
        <dbReference type="EMBL" id="OEU16371.1"/>
    </source>
</evidence>
<dbReference type="AlphaFoldDB" id="A0A1E7FDX6"/>
<dbReference type="Gene3D" id="2.60.120.620">
    <property type="entry name" value="q2cbj1_9rhob like domain"/>
    <property type="match status" value="1"/>
</dbReference>
<dbReference type="InterPro" id="IPR008775">
    <property type="entry name" value="Phytyl_CoA_dOase-like"/>
</dbReference>
<evidence type="ECO:0008006" key="3">
    <source>
        <dbReference type="Google" id="ProtNLM"/>
    </source>
</evidence>
<dbReference type="KEGG" id="fcy:FRACYDRAFT_185155"/>
<proteinExistence type="predicted"/>
<dbReference type="Pfam" id="PF05721">
    <property type="entry name" value="PhyH"/>
    <property type="match status" value="1"/>
</dbReference>
<keyword evidence="2" id="KW-1185">Reference proteome</keyword>
<dbReference type="EMBL" id="KV784358">
    <property type="protein sequence ID" value="OEU16371.1"/>
    <property type="molecule type" value="Genomic_DNA"/>
</dbReference>
<organism evidence="1 2">
    <name type="scientific">Fragilariopsis cylindrus CCMP1102</name>
    <dbReference type="NCBI Taxonomy" id="635003"/>
    <lineage>
        <taxon>Eukaryota</taxon>
        <taxon>Sar</taxon>
        <taxon>Stramenopiles</taxon>
        <taxon>Ochrophyta</taxon>
        <taxon>Bacillariophyta</taxon>
        <taxon>Bacillariophyceae</taxon>
        <taxon>Bacillariophycidae</taxon>
        <taxon>Bacillariales</taxon>
        <taxon>Bacillariaceae</taxon>
        <taxon>Fragilariopsis</taxon>
    </lineage>
</organism>
<accession>A0A1E7FDX6</accession>
<evidence type="ECO:0000313" key="2">
    <source>
        <dbReference type="Proteomes" id="UP000095751"/>
    </source>
</evidence>
<name>A0A1E7FDX6_9STRA</name>
<dbReference type="SUPFAM" id="SSF51197">
    <property type="entry name" value="Clavaminate synthase-like"/>
    <property type="match status" value="1"/>
</dbReference>
<dbReference type="InterPro" id="IPR051961">
    <property type="entry name" value="Fungal_Metabolite_Diox"/>
</dbReference>
<dbReference type="PANTHER" id="PTHR37563:SF2">
    <property type="entry name" value="PHYTANOYL-COA DIOXYGENASE FAMILY PROTEIN (AFU_ORTHOLOGUE AFUA_2G03330)"/>
    <property type="match status" value="1"/>
</dbReference>
<dbReference type="InParanoid" id="A0A1E7FDX6"/>
<dbReference type="OrthoDB" id="406378at2759"/>
<dbReference type="PANTHER" id="PTHR37563">
    <property type="entry name" value="PHYTANOYL-COA DIOXYGENASE FAMILY PROTEIN (AFU_ORTHOLOGUE AFUA_2G03330)"/>
    <property type="match status" value="1"/>
</dbReference>
<sequence>LRKLGVVRIDNVLTDDIADHLRNYVSDLRKQSDELVRNGDVKPLARFANVLLKDNRCDLTIPLEDDVVVVDALLHVLQKSPVGKMMSSMLGKDPSLYELSCLISDNGSQRQVVHPDTPCTSDDEEADMYTCFIALQDIKKDMGPTTWIPSTHTTTAHTVFRDDQLDRATGESPKDKLLRTSPSLLGLLPKGSCGIFDSRLLHCGGANESGISRSLFYFTFKNSAIGYPGNPASIRPELLSKYTLKTLEAELKKLKKKK</sequence>